<dbReference type="InterPro" id="IPR015943">
    <property type="entry name" value="WD40/YVTN_repeat-like_dom_sf"/>
</dbReference>
<evidence type="ECO:0000313" key="2">
    <source>
        <dbReference type="EMBL" id="TCT12987.1"/>
    </source>
</evidence>
<dbReference type="OrthoDB" id="9790815at2"/>
<dbReference type="AlphaFoldDB" id="A0A4R3MGD6"/>
<dbReference type="FunFam" id="2.130.10.10:FF:000306">
    <property type="entry name" value="3-carboxymuconate cyclase"/>
    <property type="match status" value="1"/>
</dbReference>
<accession>A0A4R3MGD6</accession>
<dbReference type="RefSeq" id="WP_132253587.1">
    <property type="nucleotide sequence ID" value="NZ_SMAL01000010.1"/>
</dbReference>
<evidence type="ECO:0000256" key="1">
    <source>
        <dbReference type="ARBA" id="ARBA00005564"/>
    </source>
</evidence>
<dbReference type="GO" id="GO:0017057">
    <property type="term" value="F:6-phosphogluconolactonase activity"/>
    <property type="evidence" value="ECO:0007669"/>
    <property type="project" value="TreeGrafter"/>
</dbReference>
<evidence type="ECO:0000313" key="3">
    <source>
        <dbReference type="Proteomes" id="UP000294902"/>
    </source>
</evidence>
<dbReference type="InterPro" id="IPR019405">
    <property type="entry name" value="Lactonase_7-beta_prop"/>
</dbReference>
<protein>
    <submittedName>
        <fullName evidence="2">6-phosphogluconolactonase</fullName>
    </submittedName>
</protein>
<gene>
    <name evidence="2" type="ORF">EDC18_11061</name>
</gene>
<keyword evidence="3" id="KW-1185">Reference proteome</keyword>
<dbReference type="SUPFAM" id="SSF51004">
    <property type="entry name" value="C-terminal (heme d1) domain of cytochrome cd1-nitrite reductase"/>
    <property type="match status" value="1"/>
</dbReference>
<reference evidence="2 3" key="1">
    <citation type="submission" date="2019-03" db="EMBL/GenBank/DDBJ databases">
        <title>Genomic Encyclopedia of Type Strains, Phase IV (KMG-IV): sequencing the most valuable type-strain genomes for metagenomic binning, comparative biology and taxonomic classification.</title>
        <authorList>
            <person name="Goeker M."/>
        </authorList>
    </citation>
    <scope>NUCLEOTIDE SEQUENCE [LARGE SCALE GENOMIC DNA]</scope>
    <source>
        <strain evidence="2 3">DSM 24629</strain>
    </source>
</reference>
<proteinExistence type="inferred from homology"/>
<dbReference type="Proteomes" id="UP000294902">
    <property type="component" value="Unassembled WGS sequence"/>
</dbReference>
<dbReference type="InterPro" id="IPR050282">
    <property type="entry name" value="Cycloisomerase_2"/>
</dbReference>
<dbReference type="PANTHER" id="PTHR30344:SF1">
    <property type="entry name" value="6-PHOSPHOGLUCONOLACTONASE"/>
    <property type="match status" value="1"/>
</dbReference>
<name>A0A4R3MGD6_9FIRM</name>
<dbReference type="EMBL" id="SMAL01000010">
    <property type="protein sequence ID" value="TCT12987.1"/>
    <property type="molecule type" value="Genomic_DNA"/>
</dbReference>
<comment type="caution">
    <text evidence="2">The sequence shown here is derived from an EMBL/GenBank/DDBJ whole genome shotgun (WGS) entry which is preliminary data.</text>
</comment>
<dbReference type="Pfam" id="PF10282">
    <property type="entry name" value="Lactonase"/>
    <property type="match status" value="1"/>
</dbReference>
<dbReference type="PANTHER" id="PTHR30344">
    <property type="entry name" value="6-PHOSPHOGLUCONOLACTONASE-RELATED"/>
    <property type="match status" value="1"/>
</dbReference>
<comment type="similarity">
    <text evidence="1">Belongs to the cycloisomerase 2 family.</text>
</comment>
<dbReference type="InterPro" id="IPR011048">
    <property type="entry name" value="Haem_d1_sf"/>
</dbReference>
<organism evidence="2 3">
    <name type="scientific">Natranaerovirga pectinivora</name>
    <dbReference type="NCBI Taxonomy" id="682400"/>
    <lineage>
        <taxon>Bacteria</taxon>
        <taxon>Bacillati</taxon>
        <taxon>Bacillota</taxon>
        <taxon>Clostridia</taxon>
        <taxon>Lachnospirales</taxon>
        <taxon>Natranaerovirgaceae</taxon>
        <taxon>Natranaerovirga</taxon>
    </lineage>
</organism>
<dbReference type="Gene3D" id="2.130.10.10">
    <property type="entry name" value="YVTN repeat-like/Quinoprotein amine dehydrogenase"/>
    <property type="match status" value="1"/>
</dbReference>
<sequence>MNEAIAFIGTYTDTGSKGIYKVKLNIENGMISDPSLAATLDHPPYINIFNDNFLYSICSLDQQGGVCAYRINDHYELEFLNANISDSPSPSHINTTKNGDYLLSANYKKGTVNVYTLDSSGIIKDQICEIKHQGNGPNESRQEQPHVHHVSMSPDEKYLYAVDLGTDKIVVYEFNNGRLAEDPQRTITLNPGSGPRHMIFHPNNKFAYVLAELTSEIIVMAFSQETNTFEVLQYISTLPNDFSGSNLGSAIHFSQDGRFLYASNRGHNSIVQFSVNKNGTLDVVSHTHTQGDYPRDFSIDPSGNLIIVGNQNSNTLLSFRINKDTGVLYEPSKPINIPSPVCIKFIQP</sequence>
<dbReference type="GO" id="GO:0005829">
    <property type="term" value="C:cytosol"/>
    <property type="evidence" value="ECO:0007669"/>
    <property type="project" value="TreeGrafter"/>
</dbReference>